<keyword evidence="2" id="KW-1185">Reference proteome</keyword>
<comment type="caution">
    <text evidence="1">The sequence shown here is derived from an EMBL/GenBank/DDBJ whole genome shotgun (WGS) entry which is preliminary data.</text>
</comment>
<dbReference type="EMBL" id="SWLB01000004">
    <property type="protein sequence ID" value="KAF3339014.1"/>
    <property type="molecule type" value="Genomic_DNA"/>
</dbReference>
<dbReference type="Proteomes" id="UP000623129">
    <property type="component" value="Unassembled WGS sequence"/>
</dbReference>
<reference evidence="1" key="1">
    <citation type="submission" date="2020-01" db="EMBL/GenBank/DDBJ databases">
        <title>Genome sequence of Kobresia littledalei, the first chromosome-level genome in the family Cyperaceae.</title>
        <authorList>
            <person name="Qu G."/>
        </authorList>
    </citation>
    <scope>NUCLEOTIDE SEQUENCE</scope>
    <source>
        <strain evidence="1">C.B.Clarke</strain>
        <tissue evidence="1">Leaf</tissue>
    </source>
</reference>
<gene>
    <name evidence="1" type="ORF">FCM35_KLT16485</name>
</gene>
<proteinExistence type="predicted"/>
<accession>A0A833W059</accession>
<dbReference type="AlphaFoldDB" id="A0A833W059"/>
<sequence length="64" mass="6917">MSDILPILDDITSGNRTDNEISQSVHSLAVSGFGKAGLLELMEETLYKMTSKGLKIDSFTGNIL</sequence>
<evidence type="ECO:0000313" key="1">
    <source>
        <dbReference type="EMBL" id="KAF3339014.1"/>
    </source>
</evidence>
<name>A0A833W059_9POAL</name>
<dbReference type="OrthoDB" id="762539at2759"/>
<evidence type="ECO:0000313" key="2">
    <source>
        <dbReference type="Proteomes" id="UP000623129"/>
    </source>
</evidence>
<protein>
    <submittedName>
        <fullName evidence="1">Pentatricopeptide repeat-containing family protein</fullName>
    </submittedName>
</protein>
<organism evidence="1 2">
    <name type="scientific">Carex littledalei</name>
    <dbReference type="NCBI Taxonomy" id="544730"/>
    <lineage>
        <taxon>Eukaryota</taxon>
        <taxon>Viridiplantae</taxon>
        <taxon>Streptophyta</taxon>
        <taxon>Embryophyta</taxon>
        <taxon>Tracheophyta</taxon>
        <taxon>Spermatophyta</taxon>
        <taxon>Magnoliopsida</taxon>
        <taxon>Liliopsida</taxon>
        <taxon>Poales</taxon>
        <taxon>Cyperaceae</taxon>
        <taxon>Cyperoideae</taxon>
        <taxon>Cariceae</taxon>
        <taxon>Carex</taxon>
        <taxon>Carex subgen. Euthyceras</taxon>
    </lineage>
</organism>